<evidence type="ECO:0000256" key="2">
    <source>
        <dbReference type="ARBA" id="ARBA00013184"/>
    </source>
</evidence>
<comment type="similarity">
    <text evidence="1">Belongs to the MYST (SAS/MOZ) family.</text>
</comment>
<dbReference type="Pfam" id="PF11717">
    <property type="entry name" value="Tudor-knot"/>
    <property type="match status" value="1"/>
</dbReference>
<evidence type="ECO:0000313" key="7">
    <source>
        <dbReference type="EMBL" id="KAA6397642.1"/>
    </source>
</evidence>
<feature type="compositionally biased region" description="Low complexity" evidence="5">
    <location>
        <begin position="331"/>
        <end position="349"/>
    </location>
</feature>
<keyword evidence="4" id="KW-0007">Acetylation</keyword>
<dbReference type="Gene3D" id="2.30.30.140">
    <property type="match status" value="1"/>
</dbReference>
<evidence type="ECO:0000256" key="1">
    <source>
        <dbReference type="ARBA" id="ARBA00010107"/>
    </source>
</evidence>
<accession>A0A5J4WSX9</accession>
<evidence type="ECO:0000256" key="4">
    <source>
        <dbReference type="ARBA" id="ARBA00022990"/>
    </source>
</evidence>
<dbReference type="Pfam" id="PF17772">
    <property type="entry name" value="zf-MYST"/>
    <property type="match status" value="1"/>
</dbReference>
<protein>
    <recommendedName>
        <fullName evidence="2">histone acetyltransferase</fullName>
        <ecNumber evidence="2">2.3.1.48</ecNumber>
    </recommendedName>
</protein>
<evidence type="ECO:0000259" key="6">
    <source>
        <dbReference type="PROSITE" id="PS51726"/>
    </source>
</evidence>
<feature type="compositionally biased region" description="Basic and acidic residues" evidence="5">
    <location>
        <begin position="474"/>
        <end position="487"/>
    </location>
</feature>
<sequence length="824" mass="96248">MEGRVQCVWKDRKYHPAVILAKRKLASGTTEYFVHFSEFDRRMDVWISERYVQPAIQTLSQLGLNVPSSSLLFEGDKTIQALEETNPRIAEWEKKHIENTKIKFIERIEFGKHEIETWYYSPYPDEYEIVPKLFICEGCLKYMRKKKTLIQHRQKCGWFCPPGKIIYREGNIAVFEVDGAEQSLYSQNLCLLMKLFLDHKVIFYDVGQFLFYVLCEIDGQWNERCEDELMWKDPERIEREKEEKYKEMEKEQLKGSLNASKIGQINNININNKKDKKKEMIIDHEQQSTDIDNKHIQRKKKRIRDELSQLKMDLDVQEDNNNNQRIDENEQNNQTQQQQQQQDNESDNQTINQDIPTEEQFPTFHIMAYFSKEKKSSDGYNLSCIATLPPYQRQGHATFLISFSYLLSINEQKIGEPERPLSDLGHRSFLSYWKGAIFDAMLMILCERGLVVVMSEDEERLKENGDYLSSQSQMDKDMQIQKQDKQHIGSNSNINSNININTNTSIITPPDSPGINTVNLQSSSNTNPMMTPSVNSHSLQQSTHQKQPKTTQQQQQQQKQQQQTQKRQQRWVLDGFVHAPLSQAPIPIAHRQPFNQQMNNQYNNSSMFVAPSPSPIPAVVTVNDGQGKGELYSRALTITSRDIAQRTAIRIEEVMSTLLFCGFLGAAKQTQPLRLNWEELEAHRRMRRDMTLQGKRLARQDLLRWQPPVIRTTITPMHGEALALIAVKKHDMLAKRIVRYIKKEEDKNKKKDGSGSYRSHLRVDKEKKKDKENDKLKDNVQSEMIKDQQQQQQQEKIEEQQEQIQVGNDLQTVLKESMVKDDPE</sequence>
<dbReference type="SUPFAM" id="SSF55729">
    <property type="entry name" value="Acyl-CoA N-acyltransferases (Nat)"/>
    <property type="match status" value="2"/>
</dbReference>
<dbReference type="InterPro" id="IPR025995">
    <property type="entry name" value="Tudor-knot"/>
</dbReference>
<dbReference type="InterPro" id="IPR016181">
    <property type="entry name" value="Acyl_CoA_acyltransferase"/>
</dbReference>
<dbReference type="PROSITE" id="PS51726">
    <property type="entry name" value="MYST_HAT"/>
    <property type="match status" value="1"/>
</dbReference>
<feature type="compositionally biased region" description="Low complexity" evidence="5">
    <location>
        <begin position="540"/>
        <end position="566"/>
    </location>
</feature>
<dbReference type="Proteomes" id="UP000324800">
    <property type="component" value="Unassembled WGS sequence"/>
</dbReference>
<name>A0A5J4WSX9_9EUKA</name>
<evidence type="ECO:0000256" key="3">
    <source>
        <dbReference type="ARBA" id="ARBA00022679"/>
    </source>
</evidence>
<feature type="region of interest" description="Disordered" evidence="5">
    <location>
        <begin position="463"/>
        <end position="569"/>
    </location>
</feature>
<dbReference type="InterPro" id="IPR050603">
    <property type="entry name" value="MYST_HAT"/>
</dbReference>
<dbReference type="Gene3D" id="3.30.60.60">
    <property type="entry name" value="N-acetyl transferase-like"/>
    <property type="match status" value="1"/>
</dbReference>
<comment type="caution">
    <text evidence="7">The sequence shown here is derived from an EMBL/GenBank/DDBJ whole genome shotgun (WGS) entry which is preliminary data.</text>
</comment>
<gene>
    <name evidence="7" type="ORF">EZS28_006831</name>
</gene>
<dbReference type="PANTHER" id="PTHR10615">
    <property type="entry name" value="HISTONE ACETYLTRANSFERASE"/>
    <property type="match status" value="1"/>
</dbReference>
<dbReference type="GO" id="GO:0006355">
    <property type="term" value="P:regulation of DNA-templated transcription"/>
    <property type="evidence" value="ECO:0007669"/>
    <property type="project" value="InterPro"/>
</dbReference>
<dbReference type="OrthoDB" id="787137at2759"/>
<feature type="compositionally biased region" description="Basic and acidic residues" evidence="5">
    <location>
        <begin position="761"/>
        <end position="786"/>
    </location>
</feature>
<feature type="region of interest" description="Disordered" evidence="5">
    <location>
        <begin position="745"/>
        <end position="824"/>
    </location>
</feature>
<dbReference type="FunFam" id="3.30.60.60:FF:000001">
    <property type="entry name" value="Histone acetyltransferase"/>
    <property type="match status" value="1"/>
</dbReference>
<feature type="compositionally biased region" description="Low complexity" evidence="5">
    <location>
        <begin position="490"/>
        <end position="508"/>
    </location>
</feature>
<dbReference type="AlphaFoldDB" id="A0A5J4WSX9"/>
<dbReference type="Gene3D" id="3.40.630.30">
    <property type="match status" value="2"/>
</dbReference>
<reference evidence="7 8" key="1">
    <citation type="submission" date="2019-03" db="EMBL/GenBank/DDBJ databases">
        <title>Single cell metagenomics reveals metabolic interactions within the superorganism composed of flagellate Streblomastix strix and complex community of Bacteroidetes bacteria on its surface.</title>
        <authorList>
            <person name="Treitli S.C."/>
            <person name="Kolisko M."/>
            <person name="Husnik F."/>
            <person name="Keeling P."/>
            <person name="Hampl V."/>
        </authorList>
    </citation>
    <scope>NUCLEOTIDE SEQUENCE [LARGE SCALE GENOMIC DNA]</scope>
    <source>
        <strain evidence="7">ST1C</strain>
    </source>
</reference>
<keyword evidence="3 7" id="KW-0808">Transferase</keyword>
<dbReference type="InterPro" id="IPR040706">
    <property type="entry name" value="Zf-MYST"/>
</dbReference>
<dbReference type="Pfam" id="PF01853">
    <property type="entry name" value="MOZ_SAS"/>
    <property type="match status" value="2"/>
</dbReference>
<dbReference type="SUPFAM" id="SSF54160">
    <property type="entry name" value="Chromo domain-like"/>
    <property type="match status" value="1"/>
</dbReference>
<feature type="compositionally biased region" description="Polar residues" evidence="5">
    <location>
        <begin position="514"/>
        <end position="539"/>
    </location>
</feature>
<proteinExistence type="inferred from homology"/>
<organism evidence="7 8">
    <name type="scientific">Streblomastix strix</name>
    <dbReference type="NCBI Taxonomy" id="222440"/>
    <lineage>
        <taxon>Eukaryota</taxon>
        <taxon>Metamonada</taxon>
        <taxon>Preaxostyla</taxon>
        <taxon>Oxymonadida</taxon>
        <taxon>Streblomastigidae</taxon>
        <taxon>Streblomastix</taxon>
    </lineage>
</organism>
<dbReference type="EMBL" id="SNRW01001133">
    <property type="protein sequence ID" value="KAA6397642.1"/>
    <property type="molecule type" value="Genomic_DNA"/>
</dbReference>
<dbReference type="EC" id="2.3.1.48" evidence="2"/>
<feature type="region of interest" description="Disordered" evidence="5">
    <location>
        <begin position="324"/>
        <end position="350"/>
    </location>
</feature>
<feature type="domain" description="MYST-type HAT" evidence="6">
    <location>
        <begin position="100"/>
        <end position="707"/>
    </location>
</feature>
<dbReference type="InterPro" id="IPR016197">
    <property type="entry name" value="Chromo-like_dom_sf"/>
</dbReference>
<evidence type="ECO:0000313" key="8">
    <source>
        <dbReference type="Proteomes" id="UP000324800"/>
    </source>
</evidence>
<dbReference type="GO" id="GO:0004402">
    <property type="term" value="F:histone acetyltransferase activity"/>
    <property type="evidence" value="ECO:0007669"/>
    <property type="project" value="InterPro"/>
</dbReference>
<evidence type="ECO:0000256" key="5">
    <source>
        <dbReference type="SAM" id="MobiDB-lite"/>
    </source>
</evidence>
<dbReference type="InterPro" id="IPR002717">
    <property type="entry name" value="HAT_MYST-type"/>
</dbReference>